<protein>
    <submittedName>
        <fullName evidence="2">Uncharacterized protein</fullName>
    </submittedName>
</protein>
<dbReference type="EMBL" id="LAZR01010816">
    <property type="protein sequence ID" value="KKM64900.1"/>
    <property type="molecule type" value="Genomic_DNA"/>
</dbReference>
<dbReference type="AlphaFoldDB" id="A0A0F9LKV1"/>
<gene>
    <name evidence="2" type="ORF">LCGC14_1496720</name>
</gene>
<comment type="caution">
    <text evidence="2">The sequence shown here is derived from an EMBL/GenBank/DDBJ whole genome shotgun (WGS) entry which is preliminary data.</text>
</comment>
<accession>A0A0F9LKV1</accession>
<keyword evidence="1" id="KW-0472">Membrane</keyword>
<feature type="transmembrane region" description="Helical" evidence="1">
    <location>
        <begin position="21"/>
        <end position="39"/>
    </location>
</feature>
<keyword evidence="1" id="KW-0812">Transmembrane</keyword>
<organism evidence="2">
    <name type="scientific">marine sediment metagenome</name>
    <dbReference type="NCBI Taxonomy" id="412755"/>
    <lineage>
        <taxon>unclassified sequences</taxon>
        <taxon>metagenomes</taxon>
        <taxon>ecological metagenomes</taxon>
    </lineage>
</organism>
<sequence>MIRTIDVNMYIERTLLENGKIFLYCFFVIYLVFQSIMAGRMPKREIVPIPPANLRARRKMFGSIREKITGGDNCTCCVKSSILLAFR</sequence>
<proteinExistence type="predicted"/>
<evidence type="ECO:0000256" key="1">
    <source>
        <dbReference type="SAM" id="Phobius"/>
    </source>
</evidence>
<name>A0A0F9LKV1_9ZZZZ</name>
<reference evidence="2" key="1">
    <citation type="journal article" date="2015" name="Nature">
        <title>Complex archaea that bridge the gap between prokaryotes and eukaryotes.</title>
        <authorList>
            <person name="Spang A."/>
            <person name="Saw J.H."/>
            <person name="Jorgensen S.L."/>
            <person name="Zaremba-Niedzwiedzka K."/>
            <person name="Martijn J."/>
            <person name="Lind A.E."/>
            <person name="van Eijk R."/>
            <person name="Schleper C."/>
            <person name="Guy L."/>
            <person name="Ettema T.J."/>
        </authorList>
    </citation>
    <scope>NUCLEOTIDE SEQUENCE</scope>
</reference>
<evidence type="ECO:0000313" key="2">
    <source>
        <dbReference type="EMBL" id="KKM64900.1"/>
    </source>
</evidence>
<keyword evidence="1" id="KW-1133">Transmembrane helix</keyword>